<reference evidence="2 3" key="1">
    <citation type="journal article" date="2015" name="Sci. Rep.">
        <title>Genome of the facultative scuticociliatosis pathogen Pseudocohnilembus persalinus provides insight into its virulence through horizontal gene transfer.</title>
        <authorList>
            <person name="Xiong J."/>
            <person name="Wang G."/>
            <person name="Cheng J."/>
            <person name="Tian M."/>
            <person name="Pan X."/>
            <person name="Warren A."/>
            <person name="Jiang C."/>
            <person name="Yuan D."/>
            <person name="Miao W."/>
        </authorList>
    </citation>
    <scope>NUCLEOTIDE SEQUENCE [LARGE SCALE GENOMIC DNA]</scope>
    <source>
        <strain evidence="2">36N120E</strain>
    </source>
</reference>
<evidence type="ECO:0000256" key="1">
    <source>
        <dbReference type="SAM" id="Coils"/>
    </source>
</evidence>
<keyword evidence="1" id="KW-0175">Coiled coil</keyword>
<evidence type="ECO:0000313" key="2">
    <source>
        <dbReference type="EMBL" id="KRX07290.1"/>
    </source>
</evidence>
<gene>
    <name evidence="2" type="ORF">PPERSA_06905</name>
</gene>
<feature type="coiled-coil region" evidence="1">
    <location>
        <begin position="66"/>
        <end position="96"/>
    </location>
</feature>
<sequence length="176" mass="21036">MTTLGNLITFLKLKEKIIESIKNMEGYNPIIKRILIPQEVQNNFSSLQFKEHYIKRLFIQEIYDDLQNSKTQKDNIKKLKKQQQQKQDNFQNETGKGVNEQLAIQIKNNNNNLSHIYNKYRGSVQTININQNLDNIENNYGKFKEINPFNRVTYSYLENLSEDIRNWQQENINENY</sequence>
<name>A0A0V0QYZ4_PSEPJ</name>
<protein>
    <submittedName>
        <fullName evidence="2">Uncharacterized protein</fullName>
    </submittedName>
</protein>
<comment type="caution">
    <text evidence="2">The sequence shown here is derived from an EMBL/GenBank/DDBJ whole genome shotgun (WGS) entry which is preliminary data.</text>
</comment>
<accession>A0A0V0QYZ4</accession>
<dbReference type="InParanoid" id="A0A0V0QYZ4"/>
<dbReference type="EMBL" id="LDAU01000084">
    <property type="protein sequence ID" value="KRX07290.1"/>
    <property type="molecule type" value="Genomic_DNA"/>
</dbReference>
<evidence type="ECO:0000313" key="3">
    <source>
        <dbReference type="Proteomes" id="UP000054937"/>
    </source>
</evidence>
<organism evidence="2 3">
    <name type="scientific">Pseudocohnilembus persalinus</name>
    <name type="common">Ciliate</name>
    <dbReference type="NCBI Taxonomy" id="266149"/>
    <lineage>
        <taxon>Eukaryota</taxon>
        <taxon>Sar</taxon>
        <taxon>Alveolata</taxon>
        <taxon>Ciliophora</taxon>
        <taxon>Intramacronucleata</taxon>
        <taxon>Oligohymenophorea</taxon>
        <taxon>Scuticociliatia</taxon>
        <taxon>Philasterida</taxon>
        <taxon>Pseudocohnilembidae</taxon>
        <taxon>Pseudocohnilembus</taxon>
    </lineage>
</organism>
<dbReference type="Proteomes" id="UP000054937">
    <property type="component" value="Unassembled WGS sequence"/>
</dbReference>
<proteinExistence type="predicted"/>
<keyword evidence="3" id="KW-1185">Reference proteome</keyword>
<dbReference type="AlphaFoldDB" id="A0A0V0QYZ4"/>